<proteinExistence type="inferred from homology"/>
<dbReference type="PRINTS" id="PR01006">
    <property type="entry name" value="FLGHOOKFLIE"/>
</dbReference>
<dbReference type="AlphaFoldDB" id="A0A6H1UE22"/>
<reference evidence="6 7" key="1">
    <citation type="submission" date="2020-04" db="EMBL/GenBank/DDBJ databases">
        <title>Ferrimonas sp. S7 isolated from sea water.</title>
        <authorList>
            <person name="Bae S.S."/>
            <person name="Baek K."/>
        </authorList>
    </citation>
    <scope>NUCLEOTIDE SEQUENCE [LARGE SCALE GENOMIC DNA]</scope>
    <source>
        <strain evidence="6 7">S7</strain>
    </source>
</reference>
<dbReference type="Proteomes" id="UP000501602">
    <property type="component" value="Chromosome"/>
</dbReference>
<dbReference type="PANTHER" id="PTHR34653">
    <property type="match status" value="1"/>
</dbReference>
<dbReference type="RefSeq" id="WP_168660617.1">
    <property type="nucleotide sequence ID" value="NZ_CP051180.1"/>
</dbReference>
<evidence type="ECO:0000256" key="2">
    <source>
        <dbReference type="ARBA" id="ARBA00009272"/>
    </source>
</evidence>
<keyword evidence="7" id="KW-1185">Reference proteome</keyword>
<comment type="subcellular location">
    <subcellularLocation>
        <location evidence="1 5">Bacterial flagellum basal body</location>
    </subcellularLocation>
</comment>
<dbReference type="GO" id="GO:0071973">
    <property type="term" value="P:bacterial-type flagellum-dependent cell motility"/>
    <property type="evidence" value="ECO:0007669"/>
    <property type="project" value="InterPro"/>
</dbReference>
<dbReference type="NCBIfam" id="TIGR00205">
    <property type="entry name" value="fliE"/>
    <property type="match status" value="1"/>
</dbReference>
<dbReference type="HAMAP" id="MF_00724">
    <property type="entry name" value="FliE"/>
    <property type="match status" value="1"/>
</dbReference>
<protein>
    <recommendedName>
        <fullName evidence="3 5">Flagellar hook-basal body complex protein FliE</fullName>
    </recommendedName>
</protein>
<evidence type="ECO:0000256" key="5">
    <source>
        <dbReference type="HAMAP-Rule" id="MF_00724"/>
    </source>
</evidence>
<gene>
    <name evidence="5 6" type="primary">fliE</name>
    <name evidence="6" type="ORF">HER31_10985</name>
</gene>
<keyword evidence="4 5" id="KW-0975">Bacterial flagellum</keyword>
<dbReference type="GO" id="GO:0003774">
    <property type="term" value="F:cytoskeletal motor activity"/>
    <property type="evidence" value="ECO:0007669"/>
    <property type="project" value="InterPro"/>
</dbReference>
<dbReference type="InterPro" id="IPR001624">
    <property type="entry name" value="FliE"/>
</dbReference>
<organism evidence="6 7">
    <name type="scientific">Ferrimonas lipolytica</name>
    <dbReference type="NCBI Taxonomy" id="2724191"/>
    <lineage>
        <taxon>Bacteria</taxon>
        <taxon>Pseudomonadati</taxon>
        <taxon>Pseudomonadota</taxon>
        <taxon>Gammaproteobacteria</taxon>
        <taxon>Alteromonadales</taxon>
        <taxon>Ferrimonadaceae</taxon>
        <taxon>Ferrimonas</taxon>
    </lineage>
</organism>
<accession>A0A6H1UE22</accession>
<comment type="similarity">
    <text evidence="2 5">Belongs to the FliE family.</text>
</comment>
<evidence type="ECO:0000256" key="4">
    <source>
        <dbReference type="ARBA" id="ARBA00023143"/>
    </source>
</evidence>
<dbReference type="PANTHER" id="PTHR34653:SF1">
    <property type="entry name" value="FLAGELLAR HOOK-BASAL BODY COMPLEX PROTEIN FLIE"/>
    <property type="match status" value="1"/>
</dbReference>
<dbReference type="KEGG" id="fes:HER31_10985"/>
<evidence type="ECO:0000256" key="3">
    <source>
        <dbReference type="ARBA" id="ARBA00018024"/>
    </source>
</evidence>
<dbReference type="GO" id="GO:0005198">
    <property type="term" value="F:structural molecule activity"/>
    <property type="evidence" value="ECO:0007669"/>
    <property type="project" value="UniProtKB-UniRule"/>
</dbReference>
<keyword evidence="6" id="KW-0282">Flagellum</keyword>
<evidence type="ECO:0000313" key="7">
    <source>
        <dbReference type="Proteomes" id="UP000501602"/>
    </source>
</evidence>
<evidence type="ECO:0000256" key="1">
    <source>
        <dbReference type="ARBA" id="ARBA00004117"/>
    </source>
</evidence>
<dbReference type="Pfam" id="PF02049">
    <property type="entry name" value="FliE"/>
    <property type="match status" value="1"/>
</dbReference>
<dbReference type="EMBL" id="CP051180">
    <property type="protein sequence ID" value="QIZ77357.1"/>
    <property type="molecule type" value="Genomic_DNA"/>
</dbReference>
<name>A0A6H1UE22_9GAMM</name>
<keyword evidence="6" id="KW-0969">Cilium</keyword>
<dbReference type="GO" id="GO:0009425">
    <property type="term" value="C:bacterial-type flagellum basal body"/>
    <property type="evidence" value="ECO:0007669"/>
    <property type="project" value="UniProtKB-SubCell"/>
</dbReference>
<evidence type="ECO:0000313" key="6">
    <source>
        <dbReference type="EMBL" id="QIZ77357.1"/>
    </source>
</evidence>
<sequence>MQISNQSLLAEMNTMAVEAGASPGNLTPTATSGSNFDDLLTNAINHVNHLQKSSSDLATRFEMGDSTVTLSDTMIAKEKSSVAFEATIQVRNKLVDSYKEIMSMPV</sequence>
<keyword evidence="6" id="KW-0966">Cell projection</keyword>